<feature type="region of interest" description="Disordered" evidence="1">
    <location>
        <begin position="120"/>
        <end position="155"/>
    </location>
</feature>
<feature type="region of interest" description="Disordered" evidence="1">
    <location>
        <begin position="313"/>
        <end position="384"/>
    </location>
</feature>
<dbReference type="Proteomes" id="UP000799757">
    <property type="component" value="Unassembled WGS sequence"/>
</dbReference>
<feature type="region of interest" description="Disordered" evidence="1">
    <location>
        <begin position="279"/>
        <end position="301"/>
    </location>
</feature>
<reference evidence="2" key="1">
    <citation type="journal article" date="2020" name="Stud. Mycol.">
        <title>101 Dothideomycetes genomes: a test case for predicting lifestyles and emergence of pathogens.</title>
        <authorList>
            <person name="Haridas S."/>
            <person name="Albert R."/>
            <person name="Binder M."/>
            <person name="Bloem J."/>
            <person name="Labutti K."/>
            <person name="Salamov A."/>
            <person name="Andreopoulos B."/>
            <person name="Baker S."/>
            <person name="Barry K."/>
            <person name="Bills G."/>
            <person name="Bluhm B."/>
            <person name="Cannon C."/>
            <person name="Castanera R."/>
            <person name="Culley D."/>
            <person name="Daum C."/>
            <person name="Ezra D."/>
            <person name="Gonzalez J."/>
            <person name="Henrissat B."/>
            <person name="Kuo A."/>
            <person name="Liang C."/>
            <person name="Lipzen A."/>
            <person name="Lutzoni F."/>
            <person name="Magnuson J."/>
            <person name="Mondo S."/>
            <person name="Nolan M."/>
            <person name="Ohm R."/>
            <person name="Pangilinan J."/>
            <person name="Park H.-J."/>
            <person name="Ramirez L."/>
            <person name="Alfaro M."/>
            <person name="Sun H."/>
            <person name="Tritt A."/>
            <person name="Yoshinaga Y."/>
            <person name="Zwiers L.-H."/>
            <person name="Turgeon B."/>
            <person name="Goodwin S."/>
            <person name="Spatafora J."/>
            <person name="Crous P."/>
            <person name="Grigoriev I."/>
        </authorList>
    </citation>
    <scope>NUCLEOTIDE SEQUENCE</scope>
    <source>
        <strain evidence="2">CBS 109.77</strain>
    </source>
</reference>
<accession>A0A6A6WVF5</accession>
<dbReference type="AlphaFoldDB" id="A0A6A6WVF5"/>
<sequence length="384" mass="41643">MLQQLLQVHRFGRRYQIDCLAPVSDSVTESQQILQRATAAASSTWQALKSEALTNKAWEAPALYAVTDPKRSRVASPRIQNRAVPGGRPKSGNVREGGHLNVEVERLAVACFLPSRRHCNSKPDSSPWVEATQQANTSITERDSKGSKAGKGTRNARESEAAWAYGAHSDGGGLQPWYWVDVGSTVAARRTKREYKGDNFDRVASGALVFGDEAAANRDDAGSNATGRPKTWPPPQRASGRGPGRRQRTAAAKHVVATPWPLAVPVSAGRLRWARGGTVTATRPESCRTRKPPQHPLPKAVARPAVRPVWCPPAAARERHGPTADEGEWSARRARGPETCALETAARGGSFGSGPGTQRGARRRLSRRVQGVDSKAVERQGRWF</sequence>
<dbReference type="EMBL" id="MU002272">
    <property type="protein sequence ID" value="KAF2787861.1"/>
    <property type="molecule type" value="Genomic_DNA"/>
</dbReference>
<keyword evidence="3" id="KW-1185">Reference proteome</keyword>
<organism evidence="2 3">
    <name type="scientific">Melanomma pulvis-pyrius CBS 109.77</name>
    <dbReference type="NCBI Taxonomy" id="1314802"/>
    <lineage>
        <taxon>Eukaryota</taxon>
        <taxon>Fungi</taxon>
        <taxon>Dikarya</taxon>
        <taxon>Ascomycota</taxon>
        <taxon>Pezizomycotina</taxon>
        <taxon>Dothideomycetes</taxon>
        <taxon>Pleosporomycetidae</taxon>
        <taxon>Pleosporales</taxon>
        <taxon>Melanommataceae</taxon>
        <taxon>Melanomma</taxon>
    </lineage>
</organism>
<proteinExistence type="predicted"/>
<feature type="region of interest" description="Disordered" evidence="1">
    <location>
        <begin position="215"/>
        <end position="248"/>
    </location>
</feature>
<evidence type="ECO:0000256" key="1">
    <source>
        <dbReference type="SAM" id="MobiDB-lite"/>
    </source>
</evidence>
<evidence type="ECO:0000313" key="2">
    <source>
        <dbReference type="EMBL" id="KAF2787861.1"/>
    </source>
</evidence>
<evidence type="ECO:0000313" key="3">
    <source>
        <dbReference type="Proteomes" id="UP000799757"/>
    </source>
</evidence>
<protein>
    <submittedName>
        <fullName evidence="2">Uncharacterized protein</fullName>
    </submittedName>
</protein>
<gene>
    <name evidence="2" type="ORF">K505DRAFT_421511</name>
</gene>
<feature type="compositionally biased region" description="Basic and acidic residues" evidence="1">
    <location>
        <begin position="375"/>
        <end position="384"/>
    </location>
</feature>
<name>A0A6A6WVF5_9PLEO</name>